<dbReference type="EMBL" id="JACBZP010000001">
    <property type="protein sequence ID" value="NYI67768.1"/>
    <property type="molecule type" value="Genomic_DNA"/>
</dbReference>
<name>A0A7Z0D2P0_9MICO</name>
<dbReference type="SUPFAM" id="SSF55729">
    <property type="entry name" value="Acyl-CoA N-acyltransferases (Nat)"/>
    <property type="match status" value="1"/>
</dbReference>
<dbReference type="Pfam" id="PF00583">
    <property type="entry name" value="Acetyltransf_1"/>
    <property type="match status" value="1"/>
</dbReference>
<protein>
    <recommendedName>
        <fullName evidence="1">N-acetyltransferase domain-containing protein</fullName>
    </recommendedName>
</protein>
<dbReference type="GO" id="GO:0016747">
    <property type="term" value="F:acyltransferase activity, transferring groups other than amino-acyl groups"/>
    <property type="evidence" value="ECO:0007669"/>
    <property type="project" value="InterPro"/>
</dbReference>
<reference evidence="2 3" key="1">
    <citation type="submission" date="2020-07" db="EMBL/GenBank/DDBJ databases">
        <title>Sequencing the genomes of 1000 actinobacteria strains.</title>
        <authorList>
            <person name="Klenk H.-P."/>
        </authorList>
    </citation>
    <scope>NUCLEOTIDE SEQUENCE [LARGE SCALE GENOMIC DNA]</scope>
    <source>
        <strain evidence="2 3">DSM 26341</strain>
    </source>
</reference>
<comment type="caution">
    <text evidence="2">The sequence shown here is derived from an EMBL/GenBank/DDBJ whole genome shotgun (WGS) entry which is preliminary data.</text>
</comment>
<evidence type="ECO:0000313" key="2">
    <source>
        <dbReference type="EMBL" id="NYI67768.1"/>
    </source>
</evidence>
<dbReference type="RefSeq" id="WP_179427971.1">
    <property type="nucleotide sequence ID" value="NZ_JACBZP010000001.1"/>
</dbReference>
<dbReference type="InterPro" id="IPR025289">
    <property type="entry name" value="DUF4081"/>
</dbReference>
<dbReference type="PANTHER" id="PTHR43072:SF54">
    <property type="entry name" value="GCN5-RELATED N-ACETYLTRANSFERASE"/>
    <property type="match status" value="1"/>
</dbReference>
<evidence type="ECO:0000259" key="1">
    <source>
        <dbReference type="PROSITE" id="PS51186"/>
    </source>
</evidence>
<gene>
    <name evidence="2" type="ORF">BJY26_002074</name>
</gene>
<organism evidence="2 3">
    <name type="scientific">Spelaeicoccus albus</name>
    <dbReference type="NCBI Taxonomy" id="1280376"/>
    <lineage>
        <taxon>Bacteria</taxon>
        <taxon>Bacillati</taxon>
        <taxon>Actinomycetota</taxon>
        <taxon>Actinomycetes</taxon>
        <taxon>Micrococcales</taxon>
        <taxon>Brevibacteriaceae</taxon>
        <taxon>Spelaeicoccus</taxon>
    </lineage>
</organism>
<dbReference type="Proteomes" id="UP000539111">
    <property type="component" value="Unassembled WGS sequence"/>
</dbReference>
<dbReference type="Pfam" id="PF13312">
    <property type="entry name" value="DUF4081"/>
    <property type="match status" value="1"/>
</dbReference>
<dbReference type="PANTHER" id="PTHR43072">
    <property type="entry name" value="N-ACETYLTRANSFERASE"/>
    <property type="match status" value="1"/>
</dbReference>
<accession>A0A7Z0D2P0</accession>
<dbReference type="PROSITE" id="PS51186">
    <property type="entry name" value="GNAT"/>
    <property type="match status" value="1"/>
</dbReference>
<keyword evidence="3" id="KW-1185">Reference proteome</keyword>
<dbReference type="PIRSF" id="PIRSF021603">
    <property type="entry name" value="UCP21603_acetyltransf"/>
    <property type="match status" value="1"/>
</dbReference>
<feature type="domain" description="N-acetyltransferase" evidence="1">
    <location>
        <begin position="143"/>
        <end position="294"/>
    </location>
</feature>
<dbReference type="AlphaFoldDB" id="A0A7Z0D2P0"/>
<proteinExistence type="predicted"/>
<evidence type="ECO:0000313" key="3">
    <source>
        <dbReference type="Proteomes" id="UP000539111"/>
    </source>
</evidence>
<dbReference type="InterPro" id="IPR016181">
    <property type="entry name" value="Acyl_CoA_acyltransferase"/>
</dbReference>
<dbReference type="InterPro" id="IPR000182">
    <property type="entry name" value="GNAT_dom"/>
</dbReference>
<dbReference type="Gene3D" id="3.40.630.30">
    <property type="match status" value="1"/>
</dbReference>
<dbReference type="InterPro" id="IPR016794">
    <property type="entry name" value="UCP21603_acetyltransf"/>
</dbReference>
<sequence>MTAEVRVGTELRLLTRADTPAVRRLCDLDPVSNVFLAGRLELTGSADAGALGGQLWGFFRSGQLASALWYGANIIPVNAQPDGVEAFAQMLDARTTHPSSIVGPAGPVLDLITRLPHWPSPREVRGNQPVMVLSGPPAVAADPQVRRAVPTDADVIYPASVAMFTEEVGYSPVAGDRRGDYRRRVDYLISRGHTFARIDEMSEEWPAKGHRQATFKADLGAVSRSVAQVQGVWVHPAYRGRGLSESGMAAVAFAARRDVAPIVSLYVNDFNDAARAAYRRVGFTDVGTFATVLY</sequence>